<evidence type="ECO:0000313" key="2">
    <source>
        <dbReference type="Proteomes" id="UP000054845"/>
    </source>
</evidence>
<evidence type="ECO:0000313" key="1">
    <source>
        <dbReference type="EMBL" id="CEH13363.1"/>
    </source>
</evidence>
<protein>
    <submittedName>
        <fullName evidence="1">Uncharacterized protein</fullName>
    </submittedName>
</protein>
<accession>A0A0P1BBY8</accession>
<organism evidence="1 2">
    <name type="scientific">Ceraceosorus bombacis</name>
    <dbReference type="NCBI Taxonomy" id="401625"/>
    <lineage>
        <taxon>Eukaryota</taxon>
        <taxon>Fungi</taxon>
        <taxon>Dikarya</taxon>
        <taxon>Basidiomycota</taxon>
        <taxon>Ustilaginomycotina</taxon>
        <taxon>Exobasidiomycetes</taxon>
        <taxon>Ceraceosorales</taxon>
        <taxon>Ceraceosoraceae</taxon>
        <taxon>Ceraceosorus</taxon>
    </lineage>
</organism>
<dbReference type="AlphaFoldDB" id="A0A0P1BBY8"/>
<name>A0A0P1BBY8_9BASI</name>
<proteinExistence type="predicted"/>
<dbReference type="Proteomes" id="UP000054845">
    <property type="component" value="Unassembled WGS sequence"/>
</dbReference>
<reference evidence="2" key="1">
    <citation type="submission" date="2014-09" db="EMBL/GenBank/DDBJ databases">
        <authorList>
            <person name="Sharma Rahul"/>
            <person name="Thines Marco"/>
        </authorList>
    </citation>
    <scope>NUCLEOTIDE SEQUENCE [LARGE SCALE GENOMIC DNA]</scope>
</reference>
<sequence length="125" mass="13177">MSGEGRNIPRPLSPRTICSEANNAPDQILALGARYHNPTSQATVANAPTDLTKVVGQDESHHKLISEYEQSIALAGALYLGSAPDAGESSSVTDKLHRQVANAQAANESKIESLNAALTVLQSEQ</sequence>
<keyword evidence="2" id="KW-1185">Reference proteome</keyword>
<dbReference type="EMBL" id="CCYA01000217">
    <property type="protein sequence ID" value="CEH13363.1"/>
    <property type="molecule type" value="Genomic_DNA"/>
</dbReference>